<keyword evidence="1" id="KW-0378">Hydrolase</keyword>
<dbReference type="GO" id="GO:0006508">
    <property type="term" value="P:proteolysis"/>
    <property type="evidence" value="ECO:0007669"/>
    <property type="project" value="UniProtKB-KW"/>
</dbReference>
<reference evidence="1 2" key="1">
    <citation type="submission" date="2017-02" db="EMBL/GenBank/DDBJ databases">
        <title>isolation and characterization of a novel temperate virus Aeropyrum globular virus 1 infecting hyperthermophilic archaeon Aeropyrum.</title>
        <authorList>
            <person name="Yumiya M."/>
            <person name="Yoshida T."/>
            <person name="Sako Y."/>
        </authorList>
    </citation>
    <scope>NUCLEOTIDE SEQUENCE [LARGE SCALE GENOMIC DNA]</scope>
    <source>
        <strain evidence="1 2">YK1-12-2013</strain>
    </source>
</reference>
<protein>
    <submittedName>
        <fullName evidence="1">Metal-dependent protease</fullName>
    </submittedName>
</protein>
<gene>
    <name evidence="1" type="ORF">apy_11950</name>
</gene>
<dbReference type="Proteomes" id="UP000291213">
    <property type="component" value="Unassembled WGS sequence"/>
</dbReference>
<keyword evidence="1" id="KW-0645">Protease</keyword>
<organism evidence="1 2">
    <name type="scientific">Aeropyrum pernix</name>
    <dbReference type="NCBI Taxonomy" id="56636"/>
    <lineage>
        <taxon>Archaea</taxon>
        <taxon>Thermoproteota</taxon>
        <taxon>Thermoprotei</taxon>
        <taxon>Desulfurococcales</taxon>
        <taxon>Desulfurococcaceae</taxon>
        <taxon>Aeropyrum</taxon>
    </lineage>
</organism>
<dbReference type="GO" id="GO:0008233">
    <property type="term" value="F:peptidase activity"/>
    <property type="evidence" value="ECO:0007669"/>
    <property type="project" value="UniProtKB-KW"/>
</dbReference>
<dbReference type="EMBL" id="BDMD01000071">
    <property type="protein sequence ID" value="GBF09470.1"/>
    <property type="molecule type" value="Genomic_DNA"/>
</dbReference>
<comment type="caution">
    <text evidence="1">The sequence shown here is derived from an EMBL/GenBank/DDBJ whole genome shotgun (WGS) entry which is preliminary data.</text>
</comment>
<name>A0A401HAS6_AERPX</name>
<dbReference type="AlphaFoldDB" id="A0A401HAS6"/>
<sequence length="73" mass="7942">MEVDLVAEARRCGGVFAAVVTSLRRARPGSRIRFVYAGGQEGEVRLTLERLSELGMVEVVRLGRGEAVVVKRG</sequence>
<evidence type="ECO:0000313" key="2">
    <source>
        <dbReference type="Proteomes" id="UP000291213"/>
    </source>
</evidence>
<accession>A0A401HAS6</accession>
<proteinExistence type="predicted"/>
<evidence type="ECO:0000313" key="1">
    <source>
        <dbReference type="EMBL" id="GBF09470.1"/>
    </source>
</evidence>